<keyword evidence="1" id="KW-0812">Transmembrane</keyword>
<evidence type="ECO:0000313" key="2">
    <source>
        <dbReference type="EMBL" id="PNS07760.1"/>
    </source>
</evidence>
<feature type="transmembrane region" description="Helical" evidence="1">
    <location>
        <begin position="6"/>
        <end position="23"/>
    </location>
</feature>
<evidence type="ECO:0000313" key="3">
    <source>
        <dbReference type="Proteomes" id="UP000236220"/>
    </source>
</evidence>
<comment type="caution">
    <text evidence="2">The sequence shown here is derived from an EMBL/GenBank/DDBJ whole genome shotgun (WGS) entry which is preliminary data.</text>
</comment>
<sequence length="65" mass="7047">MTTAMVVGIVILIVLVWLALKVVGFVAKLALYIAMALVAYWLFAQAFGLPFPDLHAYIPADAGMH</sequence>
<reference evidence="2 3" key="1">
    <citation type="submission" date="2017-08" db="EMBL/GenBank/DDBJ databases">
        <title>Lysobacter sylvestris genome.</title>
        <authorList>
            <person name="Zhang D.-C."/>
            <person name="Albuquerque L."/>
            <person name="Franca L."/>
            <person name="Froufe H.J.C."/>
            <person name="Barroso C."/>
            <person name="Egas C."/>
            <person name="Da Costa M."/>
            <person name="Margesin R."/>
        </authorList>
    </citation>
    <scope>NUCLEOTIDE SEQUENCE [LARGE SCALE GENOMIC DNA]</scope>
    <source>
        <strain evidence="2 3">AM20-91</strain>
    </source>
</reference>
<organism evidence="2 3">
    <name type="scientific">Solilutibacter silvestris</name>
    <dbReference type="NCBI Taxonomy" id="1645665"/>
    <lineage>
        <taxon>Bacteria</taxon>
        <taxon>Pseudomonadati</taxon>
        <taxon>Pseudomonadota</taxon>
        <taxon>Gammaproteobacteria</taxon>
        <taxon>Lysobacterales</taxon>
        <taxon>Lysobacteraceae</taxon>
        <taxon>Solilutibacter</taxon>
    </lineage>
</organism>
<protein>
    <submittedName>
        <fullName evidence="2">Uncharacterized protein</fullName>
    </submittedName>
</protein>
<gene>
    <name evidence="2" type="ORF">Lysil_1936</name>
</gene>
<dbReference type="EMBL" id="NPZB01000002">
    <property type="protein sequence ID" value="PNS07760.1"/>
    <property type="molecule type" value="Genomic_DNA"/>
</dbReference>
<accession>A0A2K1PYA5</accession>
<keyword evidence="1" id="KW-0472">Membrane</keyword>
<keyword evidence="1" id="KW-1133">Transmembrane helix</keyword>
<name>A0A2K1PYA5_9GAMM</name>
<dbReference type="AlphaFoldDB" id="A0A2K1PYA5"/>
<dbReference type="RefSeq" id="WP_103075427.1">
    <property type="nucleotide sequence ID" value="NZ_NPZB01000002.1"/>
</dbReference>
<proteinExistence type="predicted"/>
<dbReference type="Proteomes" id="UP000236220">
    <property type="component" value="Unassembled WGS sequence"/>
</dbReference>
<keyword evidence="3" id="KW-1185">Reference proteome</keyword>
<feature type="transmembrane region" description="Helical" evidence="1">
    <location>
        <begin position="30"/>
        <end position="49"/>
    </location>
</feature>
<evidence type="ECO:0000256" key="1">
    <source>
        <dbReference type="SAM" id="Phobius"/>
    </source>
</evidence>